<evidence type="ECO:0000256" key="2">
    <source>
        <dbReference type="ARBA" id="ARBA00022857"/>
    </source>
</evidence>
<evidence type="ECO:0000313" key="11">
    <source>
        <dbReference type="Proteomes" id="UP000035860"/>
    </source>
</evidence>
<evidence type="ECO:0000256" key="4">
    <source>
        <dbReference type="HAMAP-Rule" id="MF_01925"/>
    </source>
</evidence>
<comment type="subcellular location">
    <subcellularLocation>
        <location evidence="4">Cytoplasm</location>
    </subcellularLocation>
</comment>
<feature type="binding site" evidence="6">
    <location>
        <begin position="12"/>
        <end position="17"/>
    </location>
    <ligand>
        <name>NADP(+)</name>
        <dbReference type="ChEBI" id="CHEBI:58349"/>
    </ligand>
</feature>
<dbReference type="HAMAP" id="MF_01925">
    <property type="entry name" value="P5C_reductase"/>
    <property type="match status" value="1"/>
</dbReference>
<dbReference type="InterPro" id="IPR028939">
    <property type="entry name" value="P5C_Rdtase_cat_N"/>
</dbReference>
<evidence type="ECO:0000259" key="8">
    <source>
        <dbReference type="Pfam" id="PF03807"/>
    </source>
</evidence>
<keyword evidence="4" id="KW-0963">Cytoplasm</keyword>
<dbReference type="InterPro" id="IPR036291">
    <property type="entry name" value="NAD(P)-bd_dom_sf"/>
</dbReference>
<dbReference type="EMBL" id="AOMT01000031">
    <property type="protein sequence ID" value="KDN24578.1"/>
    <property type="molecule type" value="Genomic_DNA"/>
</dbReference>
<dbReference type="eggNOG" id="COG0345">
    <property type="taxonomic scope" value="Bacteria"/>
</dbReference>
<dbReference type="AlphaFoldDB" id="A0A066UK34"/>
<dbReference type="Gene3D" id="1.10.3730.10">
    <property type="entry name" value="ProC C-terminal domain-like"/>
    <property type="match status" value="1"/>
</dbReference>
<dbReference type="OrthoDB" id="9805754at2"/>
<dbReference type="Proteomes" id="UP000035860">
    <property type="component" value="Unassembled WGS sequence"/>
</dbReference>
<feature type="domain" description="Pyrroline-5-carboxylate reductase catalytic N-terminal" evidence="8">
    <location>
        <begin position="8"/>
        <end position="105"/>
    </location>
</feature>
<dbReference type="PANTHER" id="PTHR11645">
    <property type="entry name" value="PYRROLINE-5-CARBOXYLATE REDUCTASE"/>
    <property type="match status" value="1"/>
</dbReference>
<dbReference type="GO" id="GO:0055129">
    <property type="term" value="P:L-proline biosynthetic process"/>
    <property type="evidence" value="ECO:0007669"/>
    <property type="project" value="UniProtKB-UniRule"/>
</dbReference>
<keyword evidence="4 7" id="KW-0641">Proline biosynthesis</keyword>
<dbReference type="InterPro" id="IPR053790">
    <property type="entry name" value="P5CR-like_CS"/>
</dbReference>
<keyword evidence="3 4" id="KW-0560">Oxidoreductase</keyword>
<reference evidence="10 11" key="1">
    <citation type="journal article" date="2014" name="Genome Announc.">
        <title>Draft Genome Sequence of Moraxella bovoculi Strain 237T (ATCC BAA-1259T) Isolated from a Calf with Infectious Bovine Keratoconjunctivitis.</title>
        <authorList>
            <person name="Calcutt M.J."/>
            <person name="Foecking M.F."/>
            <person name="Martin N.T."/>
            <person name="Mhlanga-Mutangadura T."/>
            <person name="Reilly T.J."/>
        </authorList>
    </citation>
    <scope>NUCLEOTIDE SEQUENCE [LARGE SCALE GENOMIC DNA]</scope>
    <source>
        <strain evidence="10 11">237</strain>
    </source>
</reference>
<dbReference type="PIRSF" id="PIRSF000193">
    <property type="entry name" value="Pyrrol-5-carb_rd"/>
    <property type="match status" value="1"/>
</dbReference>
<evidence type="ECO:0000256" key="5">
    <source>
        <dbReference type="NCBIfam" id="TIGR00112"/>
    </source>
</evidence>
<comment type="caution">
    <text evidence="10">The sequence shown here is derived from an EMBL/GenBank/DDBJ whole genome shotgun (WGS) entry which is preliminary data.</text>
</comment>
<gene>
    <name evidence="4" type="primary">proC</name>
    <name evidence="10" type="ORF">MBO_08367</name>
</gene>
<protein>
    <recommendedName>
        <fullName evidence="4 5">Pyrroline-5-carboxylate reductase</fullName>
        <shortName evidence="4">P5C reductase</shortName>
        <shortName evidence="4">P5CR</shortName>
        <ecNumber evidence="4 5">1.5.1.2</ecNumber>
    </recommendedName>
    <alternativeName>
        <fullName evidence="4">PCA reductase</fullName>
    </alternativeName>
</protein>
<dbReference type="PANTHER" id="PTHR11645:SF0">
    <property type="entry name" value="PYRROLINE-5-CARBOXYLATE REDUCTASE 3"/>
    <property type="match status" value="1"/>
</dbReference>
<comment type="similarity">
    <text evidence="1 4 7">Belongs to the pyrroline-5-carboxylate reductase family.</text>
</comment>
<proteinExistence type="inferred from homology"/>
<sequence length="278" mass="29179">MSILSGKTISFIGGGNMTSAIVDGLLKLKEDVGVDFEICVSDRNPPKCDAFTAKGVTAVSPEQAHEIISRADVVVLSVKPQVMAEVCQDVVPHLSDQLVLSVAAGLSVRTLSDILGGYRRIVRSMPNLPLAIGLGATGLYAAGVSAEDRKLADAIMRVSGITTWVDDEELMHAVTAVAGSAPAYFFYMLEHMIAQASKMGLDAHDAKALAIQTIIGAGELAKTGDPSTLREQITSKGGTTAAALAVFNEQNMGQTIQDGMAACVNRSRELGEMLSKSN</sequence>
<dbReference type="SUPFAM" id="SSF51735">
    <property type="entry name" value="NAD(P)-binding Rossmann-fold domains"/>
    <property type="match status" value="1"/>
</dbReference>
<dbReference type="InterPro" id="IPR000304">
    <property type="entry name" value="Pyrroline-COOH_reductase"/>
</dbReference>
<dbReference type="PROSITE" id="PS00521">
    <property type="entry name" value="P5CR"/>
    <property type="match status" value="1"/>
</dbReference>
<comment type="catalytic activity">
    <reaction evidence="4">
        <text>L-proline + NAD(+) = (S)-1-pyrroline-5-carboxylate + NADH + 2 H(+)</text>
        <dbReference type="Rhea" id="RHEA:14105"/>
        <dbReference type="ChEBI" id="CHEBI:15378"/>
        <dbReference type="ChEBI" id="CHEBI:17388"/>
        <dbReference type="ChEBI" id="CHEBI:57540"/>
        <dbReference type="ChEBI" id="CHEBI:57945"/>
        <dbReference type="ChEBI" id="CHEBI:60039"/>
        <dbReference type="EC" id="1.5.1.2"/>
    </reaction>
</comment>
<dbReference type="UniPathway" id="UPA00098">
    <property type="reaction ID" value="UER00361"/>
</dbReference>
<keyword evidence="4 7" id="KW-0028">Amino-acid biosynthesis</keyword>
<dbReference type="Pfam" id="PF03807">
    <property type="entry name" value="F420_oxidored"/>
    <property type="match status" value="1"/>
</dbReference>
<dbReference type="SUPFAM" id="SSF48179">
    <property type="entry name" value="6-phosphogluconate dehydrogenase C-terminal domain-like"/>
    <property type="match status" value="1"/>
</dbReference>
<dbReference type="RefSeq" id="WP_036366640.1">
    <property type="nucleotide sequence ID" value="NZ_AOMT01000031.1"/>
</dbReference>
<evidence type="ECO:0000256" key="1">
    <source>
        <dbReference type="ARBA" id="ARBA00005525"/>
    </source>
</evidence>
<dbReference type="InterPro" id="IPR029036">
    <property type="entry name" value="P5CR_dimer"/>
</dbReference>
<dbReference type="Pfam" id="PF14748">
    <property type="entry name" value="P5CR_dimer"/>
    <property type="match status" value="1"/>
</dbReference>
<name>A0A066UK34_9GAMM</name>
<evidence type="ECO:0000313" key="10">
    <source>
        <dbReference type="EMBL" id="KDN24578.1"/>
    </source>
</evidence>
<evidence type="ECO:0000256" key="3">
    <source>
        <dbReference type="ARBA" id="ARBA00023002"/>
    </source>
</evidence>
<organism evidence="10 11">
    <name type="scientific">Moraxella bovoculi 237</name>
    <dbReference type="NCBI Taxonomy" id="743974"/>
    <lineage>
        <taxon>Bacteria</taxon>
        <taxon>Pseudomonadati</taxon>
        <taxon>Pseudomonadota</taxon>
        <taxon>Gammaproteobacteria</taxon>
        <taxon>Moraxellales</taxon>
        <taxon>Moraxellaceae</taxon>
        <taxon>Moraxella</taxon>
    </lineage>
</organism>
<dbReference type="FunFam" id="1.10.3730.10:FF:000001">
    <property type="entry name" value="Pyrroline-5-carboxylate reductase"/>
    <property type="match status" value="1"/>
</dbReference>
<evidence type="ECO:0000259" key="9">
    <source>
        <dbReference type="Pfam" id="PF14748"/>
    </source>
</evidence>
<dbReference type="InterPro" id="IPR008927">
    <property type="entry name" value="6-PGluconate_DH-like_C_sf"/>
</dbReference>
<accession>A0A066UK34</accession>
<keyword evidence="11" id="KW-1185">Reference proteome</keyword>
<dbReference type="Gene3D" id="3.40.50.720">
    <property type="entry name" value="NAD(P)-binding Rossmann-like Domain"/>
    <property type="match status" value="1"/>
</dbReference>
<dbReference type="GO" id="GO:0005737">
    <property type="term" value="C:cytoplasm"/>
    <property type="evidence" value="ECO:0007669"/>
    <property type="project" value="UniProtKB-SubCell"/>
</dbReference>
<evidence type="ECO:0000256" key="6">
    <source>
        <dbReference type="PIRSR" id="PIRSR000193-1"/>
    </source>
</evidence>
<comment type="pathway">
    <text evidence="4 7">Amino-acid biosynthesis; L-proline biosynthesis; L-proline from L-glutamate 5-semialdehyde: step 1/1.</text>
</comment>
<evidence type="ECO:0000256" key="7">
    <source>
        <dbReference type="RuleBase" id="RU003903"/>
    </source>
</evidence>
<keyword evidence="2 4" id="KW-0521">NADP</keyword>
<dbReference type="NCBIfam" id="TIGR00112">
    <property type="entry name" value="proC"/>
    <property type="match status" value="1"/>
</dbReference>
<comment type="function">
    <text evidence="4">Catalyzes the reduction of 1-pyrroline-5-carboxylate (PCA) to L-proline.</text>
</comment>
<dbReference type="EC" id="1.5.1.2" evidence="4 5"/>
<feature type="domain" description="Pyrroline-5-carboxylate reductase dimerisation" evidence="9">
    <location>
        <begin position="168"/>
        <end position="270"/>
    </location>
</feature>
<dbReference type="GO" id="GO:0004735">
    <property type="term" value="F:pyrroline-5-carboxylate reductase activity"/>
    <property type="evidence" value="ECO:0007669"/>
    <property type="project" value="UniProtKB-UniRule"/>
</dbReference>
<comment type="catalytic activity">
    <reaction evidence="4 7">
        <text>L-proline + NADP(+) = (S)-1-pyrroline-5-carboxylate + NADPH + 2 H(+)</text>
        <dbReference type="Rhea" id="RHEA:14109"/>
        <dbReference type="ChEBI" id="CHEBI:15378"/>
        <dbReference type="ChEBI" id="CHEBI:17388"/>
        <dbReference type="ChEBI" id="CHEBI:57783"/>
        <dbReference type="ChEBI" id="CHEBI:58349"/>
        <dbReference type="ChEBI" id="CHEBI:60039"/>
        <dbReference type="EC" id="1.5.1.2"/>
    </reaction>
</comment>